<sequence>MTASSIITPNNFNILIPECLFALQCISTHYPTHCTCRYSIGKFSRRIDGRISVLTVK</sequence>
<dbReference type="Proteomes" id="UP000012101">
    <property type="component" value="Unassembled WGS sequence"/>
</dbReference>
<reference evidence="1 2" key="1">
    <citation type="submission" date="2013-01" db="EMBL/GenBank/DDBJ databases">
        <authorList>
            <person name="Harkins D.M."/>
            <person name="Durkin A.S."/>
            <person name="Brinkac L.M."/>
            <person name="Haft D.H."/>
            <person name="Selengut J.D."/>
            <person name="Sanka R."/>
            <person name="DePew J."/>
            <person name="Purushe J."/>
            <person name="Hospenthal D.R."/>
            <person name="Murray C.K."/>
            <person name="Pimentel G."/>
            <person name="Wasfy M."/>
            <person name="Vinetz J.M."/>
            <person name="Sutton G.G."/>
            <person name="Nierman W.C."/>
            <person name="Fouts D.E."/>
        </authorList>
    </citation>
    <scope>NUCLEOTIDE SEQUENCE [LARGE SCALE GENOMIC DNA]</scope>
    <source>
        <strain evidence="1 2">2006001855</strain>
    </source>
</reference>
<name>M6FL72_9LEPT</name>
<gene>
    <name evidence="1" type="ORF">LEP1GSC038_4272</name>
</gene>
<evidence type="ECO:0000313" key="1">
    <source>
        <dbReference type="EMBL" id="EMM71907.1"/>
    </source>
</evidence>
<dbReference type="AlphaFoldDB" id="M6FL72"/>
<dbReference type="EMBL" id="AFJM02000043">
    <property type="protein sequence ID" value="EMM71907.1"/>
    <property type="molecule type" value="Genomic_DNA"/>
</dbReference>
<accession>M6FL72</accession>
<proteinExistence type="predicted"/>
<protein>
    <submittedName>
        <fullName evidence="1">Uncharacterized protein</fullName>
    </submittedName>
</protein>
<comment type="caution">
    <text evidence="1">The sequence shown here is derived from an EMBL/GenBank/DDBJ whole genome shotgun (WGS) entry which is preliminary data.</text>
</comment>
<evidence type="ECO:0000313" key="2">
    <source>
        <dbReference type="Proteomes" id="UP000012101"/>
    </source>
</evidence>
<organism evidence="1 2">
    <name type="scientific">Leptospira weilii str. 2006001855</name>
    <dbReference type="NCBI Taxonomy" id="996804"/>
    <lineage>
        <taxon>Bacteria</taxon>
        <taxon>Pseudomonadati</taxon>
        <taxon>Spirochaetota</taxon>
        <taxon>Spirochaetia</taxon>
        <taxon>Leptospirales</taxon>
        <taxon>Leptospiraceae</taxon>
        <taxon>Leptospira</taxon>
    </lineage>
</organism>